<keyword evidence="5" id="KW-0479">Metal-binding</keyword>
<dbReference type="InterPro" id="IPR045306">
    <property type="entry name" value="SDH-like"/>
</dbReference>
<evidence type="ECO:0000259" key="12">
    <source>
        <dbReference type="Pfam" id="PF00107"/>
    </source>
</evidence>
<evidence type="ECO:0000256" key="7">
    <source>
        <dbReference type="ARBA" id="ARBA00023002"/>
    </source>
</evidence>
<comment type="subunit">
    <text evidence="4">Homotetramer.</text>
</comment>
<dbReference type="GO" id="GO:0003939">
    <property type="term" value="F:L-iditol 2-dehydrogenase (NAD+) activity"/>
    <property type="evidence" value="ECO:0007669"/>
    <property type="project" value="TreeGrafter"/>
</dbReference>
<reference evidence="15" key="2">
    <citation type="submission" date="2016-02" db="EMBL/GenBank/DDBJ databases">
        <title>Genome sequencing of Aspergillus luchuensis NBRC 4314.</title>
        <authorList>
            <person name="Yamada O."/>
        </authorList>
    </citation>
    <scope>NUCLEOTIDE SEQUENCE [LARGE SCALE GENOMIC DNA]</scope>
    <source>
        <strain evidence="15">RIB 2604</strain>
    </source>
</reference>
<evidence type="ECO:0000256" key="4">
    <source>
        <dbReference type="ARBA" id="ARBA00011881"/>
    </source>
</evidence>
<dbReference type="Gene3D" id="3.90.180.10">
    <property type="entry name" value="Medium-chain alcohol dehydrogenases, catalytic domain"/>
    <property type="match status" value="1"/>
</dbReference>
<dbReference type="PANTHER" id="PTHR43161">
    <property type="entry name" value="SORBITOL DEHYDROGENASE"/>
    <property type="match status" value="1"/>
</dbReference>
<evidence type="ECO:0000256" key="6">
    <source>
        <dbReference type="ARBA" id="ARBA00022833"/>
    </source>
</evidence>
<keyword evidence="6" id="KW-0862">Zinc</keyword>
<organism evidence="14 15">
    <name type="scientific">Aspergillus kawachii</name>
    <name type="common">White koji mold</name>
    <name type="synonym">Aspergillus awamori var. kawachi</name>
    <dbReference type="NCBI Taxonomy" id="1069201"/>
    <lineage>
        <taxon>Eukaryota</taxon>
        <taxon>Fungi</taxon>
        <taxon>Dikarya</taxon>
        <taxon>Ascomycota</taxon>
        <taxon>Pezizomycotina</taxon>
        <taxon>Eurotiomycetes</taxon>
        <taxon>Eurotiomycetidae</taxon>
        <taxon>Eurotiales</taxon>
        <taxon>Aspergillaceae</taxon>
        <taxon>Aspergillus</taxon>
        <taxon>Aspergillus subgen. Circumdati</taxon>
    </lineage>
</organism>
<dbReference type="InterPro" id="IPR013149">
    <property type="entry name" value="ADH-like_C"/>
</dbReference>
<protein>
    <recommendedName>
        <fullName evidence="10">L-arabinitol 4-dehydrogenase</fullName>
        <ecNumber evidence="9">1.1.1.12</ecNumber>
    </recommendedName>
</protein>
<feature type="domain" description="Alcohol dehydrogenase-like N-terminal" evidence="13">
    <location>
        <begin position="111"/>
        <end position="223"/>
    </location>
</feature>
<dbReference type="GO" id="GO:0006062">
    <property type="term" value="P:sorbitol catabolic process"/>
    <property type="evidence" value="ECO:0007669"/>
    <property type="project" value="TreeGrafter"/>
</dbReference>
<evidence type="ECO:0000313" key="14">
    <source>
        <dbReference type="EMBL" id="GAT29806.1"/>
    </source>
</evidence>
<dbReference type="SUPFAM" id="SSF50129">
    <property type="entry name" value="GroES-like"/>
    <property type="match status" value="1"/>
</dbReference>
<accession>A0A146FWB6</accession>
<dbReference type="AlphaFoldDB" id="A0A146FWB6"/>
<dbReference type="InterPro" id="IPR036291">
    <property type="entry name" value="NAD(P)-bd_dom_sf"/>
</dbReference>
<reference evidence="14 15" key="1">
    <citation type="journal article" date="2016" name="DNA Res.">
        <title>Genome sequence of Aspergillus luchuensis NBRC 4314.</title>
        <authorList>
            <person name="Yamada O."/>
            <person name="Machida M."/>
            <person name="Hosoyama A."/>
            <person name="Goto M."/>
            <person name="Takahashi T."/>
            <person name="Futagami T."/>
            <person name="Yamagata Y."/>
            <person name="Takeuchi M."/>
            <person name="Kobayashi T."/>
            <person name="Koike H."/>
            <person name="Abe K."/>
            <person name="Asai K."/>
            <person name="Arita M."/>
            <person name="Fujita N."/>
            <person name="Fukuda K."/>
            <person name="Higa K."/>
            <person name="Horikawa H."/>
            <person name="Ishikawa T."/>
            <person name="Jinno K."/>
            <person name="Kato Y."/>
            <person name="Kirimura K."/>
            <person name="Mizutani O."/>
            <person name="Nakasone K."/>
            <person name="Sano M."/>
            <person name="Shiraishi Y."/>
            <person name="Tsukahara M."/>
            <person name="Gomi K."/>
        </authorList>
    </citation>
    <scope>NUCLEOTIDE SEQUENCE [LARGE SCALE GENOMIC DNA]</scope>
    <source>
        <strain evidence="14 15">RIB 2604</strain>
    </source>
</reference>
<evidence type="ECO:0000256" key="5">
    <source>
        <dbReference type="ARBA" id="ARBA00022723"/>
    </source>
</evidence>
<evidence type="ECO:0000256" key="10">
    <source>
        <dbReference type="ARBA" id="ARBA00039783"/>
    </source>
</evidence>
<sequence length="442" mass="48319">MSTDASLREQLLLGSFDSLTILVSVFPLVQKRFGPKLYRDTLPDGGNHANCSIAINDDPAWQWDVFRNTLMVNMELQLPNRGVYTDPDHNLFIKEAEPTLDHITDGSSLAEGEVTVAIKFSGICGSDVHFWKHGGIGPWVVNEAHILGHESAGLVVKVHPSVTTLAVGDRVAVEPHIVCKACEPCLTGRYNGCKNLQFRSSPPSHGLLRTYVNHPAIWCHKIGDLSFQKGALLEPLSVALTAVTRSGVKIGDPVLICGAGPIGLVVLQCCRAAGAYPIVISDVNRARLQFAQQFVPAARTLQVRPEETDKEFAARVVQLMGGEDCEPVVALECTGVESSIANAIQSVKFGGKVFVVGVGKDKLQFPFMRLSEREIDLQFQQRYVNMWPRAIRVMSSGVIDLDPMITHVYAFEDASKAFQTASDPSSGSIKDWFQHGLAQDME</sequence>
<dbReference type="Pfam" id="PF00107">
    <property type="entry name" value="ADH_zinc_N"/>
    <property type="match status" value="1"/>
</dbReference>
<evidence type="ECO:0000256" key="2">
    <source>
        <dbReference type="ARBA" id="ARBA00004921"/>
    </source>
</evidence>
<comment type="similarity">
    <text evidence="3">Belongs to the zinc-containing alcohol dehydrogenase family.</text>
</comment>
<dbReference type="InterPro" id="IPR011032">
    <property type="entry name" value="GroES-like_sf"/>
</dbReference>
<dbReference type="FunFam" id="3.40.50.720:FF:000068">
    <property type="entry name" value="Sorbitol dehydrogenase"/>
    <property type="match status" value="1"/>
</dbReference>
<dbReference type="GO" id="GO:0050019">
    <property type="term" value="F:L-arabinitol 4-dehydrogenase activity"/>
    <property type="evidence" value="ECO:0007669"/>
    <property type="project" value="UniProtKB-EC"/>
</dbReference>
<dbReference type="CDD" id="cd05285">
    <property type="entry name" value="sorbitol_DH"/>
    <property type="match status" value="1"/>
</dbReference>
<dbReference type="InterPro" id="IPR013154">
    <property type="entry name" value="ADH-like_N"/>
</dbReference>
<gene>
    <name evidence="14" type="ORF">RIB2604_03101400</name>
</gene>
<dbReference type="Proteomes" id="UP000075230">
    <property type="component" value="Unassembled WGS sequence"/>
</dbReference>
<dbReference type="GO" id="GO:0046872">
    <property type="term" value="F:metal ion binding"/>
    <property type="evidence" value="ECO:0007669"/>
    <property type="project" value="UniProtKB-KW"/>
</dbReference>
<evidence type="ECO:0000256" key="1">
    <source>
        <dbReference type="ARBA" id="ARBA00001947"/>
    </source>
</evidence>
<keyword evidence="7" id="KW-0560">Oxidoreductase</keyword>
<dbReference type="SUPFAM" id="SSF51735">
    <property type="entry name" value="NAD(P)-binding Rossmann-fold domains"/>
    <property type="match status" value="1"/>
</dbReference>
<comment type="pathway">
    <text evidence="2">Carbohydrate degradation.</text>
</comment>
<proteinExistence type="inferred from homology"/>
<evidence type="ECO:0000256" key="9">
    <source>
        <dbReference type="ARBA" id="ARBA00038954"/>
    </source>
</evidence>
<feature type="domain" description="Alcohol dehydrogenase-like C-terminal" evidence="12">
    <location>
        <begin position="261"/>
        <end position="395"/>
    </location>
</feature>
<evidence type="ECO:0000256" key="8">
    <source>
        <dbReference type="ARBA" id="ARBA00023027"/>
    </source>
</evidence>
<dbReference type="EC" id="1.1.1.12" evidence="9"/>
<evidence type="ECO:0000313" key="15">
    <source>
        <dbReference type="Proteomes" id="UP000075230"/>
    </source>
</evidence>
<dbReference type="Gene3D" id="3.40.50.720">
    <property type="entry name" value="NAD(P)-binding Rossmann-like Domain"/>
    <property type="match status" value="1"/>
</dbReference>
<dbReference type="EMBL" id="BCWF01000030">
    <property type="protein sequence ID" value="GAT29806.1"/>
    <property type="molecule type" value="Genomic_DNA"/>
</dbReference>
<comment type="catalytic activity">
    <reaction evidence="11">
        <text>L-arabinitol + NAD(+) = L-xylulose + NADH + H(+)</text>
        <dbReference type="Rhea" id="RHEA:16381"/>
        <dbReference type="ChEBI" id="CHEBI:15378"/>
        <dbReference type="ChEBI" id="CHEBI:17399"/>
        <dbReference type="ChEBI" id="CHEBI:18403"/>
        <dbReference type="ChEBI" id="CHEBI:57540"/>
        <dbReference type="ChEBI" id="CHEBI:57945"/>
        <dbReference type="EC" id="1.1.1.12"/>
    </reaction>
</comment>
<keyword evidence="8" id="KW-0520">NAD</keyword>
<dbReference type="VEuPathDB" id="FungiDB:ASPFODRAFT_36380"/>
<dbReference type="Pfam" id="PF08240">
    <property type="entry name" value="ADH_N"/>
    <property type="match status" value="1"/>
</dbReference>
<comment type="caution">
    <text evidence="14">The sequence shown here is derived from an EMBL/GenBank/DDBJ whole genome shotgun (WGS) entry which is preliminary data.</text>
</comment>
<evidence type="ECO:0000256" key="3">
    <source>
        <dbReference type="ARBA" id="ARBA00008072"/>
    </source>
</evidence>
<evidence type="ECO:0000256" key="11">
    <source>
        <dbReference type="ARBA" id="ARBA00049317"/>
    </source>
</evidence>
<name>A0A146FWB6_ASPKA</name>
<dbReference type="PANTHER" id="PTHR43161:SF12">
    <property type="entry name" value="L-ARABINITOL 4-DEHYDROGENASE"/>
    <property type="match status" value="1"/>
</dbReference>
<evidence type="ECO:0000259" key="13">
    <source>
        <dbReference type="Pfam" id="PF08240"/>
    </source>
</evidence>
<comment type="cofactor">
    <cofactor evidence="1">
        <name>Zn(2+)</name>
        <dbReference type="ChEBI" id="CHEBI:29105"/>
    </cofactor>
</comment>